<dbReference type="EMBL" id="WMCP01000006">
    <property type="protein sequence ID" value="MCF2301673.1"/>
    <property type="molecule type" value="Genomic_DNA"/>
</dbReference>
<name>A0AAW4ZTF0_PHOPO</name>
<gene>
    <name evidence="2" type="ORF">GLP33_08005</name>
</gene>
<dbReference type="Proteomes" id="UP000813876">
    <property type="component" value="Unassembled WGS sequence"/>
</dbReference>
<keyword evidence="1" id="KW-1133">Transmembrane helix</keyword>
<evidence type="ECO:0000256" key="1">
    <source>
        <dbReference type="SAM" id="Phobius"/>
    </source>
</evidence>
<accession>A0AAW4ZTF0</accession>
<proteinExistence type="predicted"/>
<organism evidence="2 3">
    <name type="scientific">Photobacterium phosphoreum</name>
    <dbReference type="NCBI Taxonomy" id="659"/>
    <lineage>
        <taxon>Bacteria</taxon>
        <taxon>Pseudomonadati</taxon>
        <taxon>Pseudomonadota</taxon>
        <taxon>Gammaproteobacteria</taxon>
        <taxon>Vibrionales</taxon>
        <taxon>Vibrionaceae</taxon>
        <taxon>Photobacterium</taxon>
    </lineage>
</organism>
<sequence length="260" mass="29473">MYQFLYQHYRYLILIAVVGVGIGGYYANSNWPHPSSKAMINEPATISSSSIEHEIAPIPENFDVLSKIDKEITNAPIPDEQHIFVAQPHHYDEPLMPVMSIGNSPTINSNINLLTGSNLWVYRPHLKEEVELEQQLSLANDATVMQMDDALLNQLVLGDSLILSLPNKGTQQIVIASIQREKNDVIIWGLQNSQRQDIGKITQIREIKEGSFITDDKQEYHLRTVKNKGWIASKDQLIDNNNQAITNNKQPFSEQFLNVK</sequence>
<feature type="transmembrane region" description="Helical" evidence="1">
    <location>
        <begin position="9"/>
        <end position="27"/>
    </location>
</feature>
<keyword evidence="1" id="KW-0472">Membrane</keyword>
<protein>
    <recommendedName>
        <fullName evidence="4">SAF domain-containing protein</fullName>
    </recommendedName>
</protein>
<evidence type="ECO:0000313" key="2">
    <source>
        <dbReference type="EMBL" id="MCF2301673.1"/>
    </source>
</evidence>
<dbReference type="AlphaFoldDB" id="A0AAW4ZTF0"/>
<keyword evidence="1" id="KW-0812">Transmembrane</keyword>
<comment type="caution">
    <text evidence="2">The sequence shown here is derived from an EMBL/GenBank/DDBJ whole genome shotgun (WGS) entry which is preliminary data.</text>
</comment>
<evidence type="ECO:0000313" key="3">
    <source>
        <dbReference type="Proteomes" id="UP000813876"/>
    </source>
</evidence>
<evidence type="ECO:0008006" key="4">
    <source>
        <dbReference type="Google" id="ProtNLM"/>
    </source>
</evidence>
<dbReference type="RefSeq" id="WP_232580931.1">
    <property type="nucleotide sequence ID" value="NZ_CBCPHZ010000007.1"/>
</dbReference>
<reference evidence="2" key="1">
    <citation type="submission" date="2019-11" db="EMBL/GenBank/DDBJ databases">
        <title>Comparative genomics of photobacteria reveal adaptation to distinct habitats.</title>
        <authorList>
            <person name="Fuertes-Perez S."/>
            <person name="Hilgarth M."/>
            <person name="Vogel R.F."/>
        </authorList>
    </citation>
    <scope>NUCLEOTIDE SEQUENCE</scope>
    <source>
        <strain evidence="2">TMW2.2145</strain>
    </source>
</reference>